<name>A0ABW0K7S8_9BACL</name>
<dbReference type="RefSeq" id="WP_377524571.1">
    <property type="nucleotide sequence ID" value="NZ_JBHSMJ010000017.1"/>
</dbReference>
<proteinExistence type="predicted"/>
<protein>
    <submittedName>
        <fullName evidence="1">Uncharacterized protein</fullName>
    </submittedName>
</protein>
<keyword evidence="2" id="KW-1185">Reference proteome</keyword>
<comment type="caution">
    <text evidence="1">The sequence shown here is derived from an EMBL/GenBank/DDBJ whole genome shotgun (WGS) entry which is preliminary data.</text>
</comment>
<accession>A0ABW0K7S8</accession>
<dbReference type="EMBL" id="JBHSMJ010000017">
    <property type="protein sequence ID" value="MFC5449046.1"/>
    <property type="molecule type" value="Genomic_DNA"/>
</dbReference>
<dbReference type="Proteomes" id="UP001596044">
    <property type="component" value="Unassembled WGS sequence"/>
</dbReference>
<evidence type="ECO:0000313" key="2">
    <source>
        <dbReference type="Proteomes" id="UP001596044"/>
    </source>
</evidence>
<reference evidence="2" key="1">
    <citation type="journal article" date="2019" name="Int. J. Syst. Evol. Microbiol.">
        <title>The Global Catalogue of Microorganisms (GCM) 10K type strain sequencing project: providing services to taxonomists for standard genome sequencing and annotation.</title>
        <authorList>
            <consortium name="The Broad Institute Genomics Platform"/>
            <consortium name="The Broad Institute Genome Sequencing Center for Infectious Disease"/>
            <person name="Wu L."/>
            <person name="Ma J."/>
        </authorList>
    </citation>
    <scope>NUCLEOTIDE SEQUENCE [LARGE SCALE GENOMIC DNA]</scope>
    <source>
        <strain evidence="2">KACC 11904</strain>
    </source>
</reference>
<evidence type="ECO:0000313" key="1">
    <source>
        <dbReference type="EMBL" id="MFC5449046.1"/>
    </source>
</evidence>
<organism evidence="1 2">
    <name type="scientific">Paenibacillus aestuarii</name>
    <dbReference type="NCBI Taxonomy" id="516965"/>
    <lineage>
        <taxon>Bacteria</taxon>
        <taxon>Bacillati</taxon>
        <taxon>Bacillota</taxon>
        <taxon>Bacilli</taxon>
        <taxon>Bacillales</taxon>
        <taxon>Paenibacillaceae</taxon>
        <taxon>Paenibacillus</taxon>
    </lineage>
</organism>
<sequence length="167" mass="19054">MQIIQQHNGFRENVWDSVHESLSNETILIENGESWSCTKLIPVPIGWEMWIHAIHTGTAAKFFVALANDNTRLATAIVLEASRWEIRSIIETSAGLIATLFPDLAFRERRTILMDIGKATYKVMNELDQKVVRDLQTEDLYGSLVIDHYQPLLDVEWIEDRMEGVGA</sequence>
<gene>
    <name evidence="1" type="ORF">ACFPOG_12295</name>
</gene>